<comment type="caution">
    <text evidence="1">The sequence shown here is derived from an EMBL/GenBank/DDBJ whole genome shotgun (WGS) entry which is preliminary data.</text>
</comment>
<keyword evidence="2" id="KW-1185">Reference proteome</keyword>
<reference evidence="1 2" key="1">
    <citation type="submission" date="2020-07" db="EMBL/GenBank/DDBJ databases">
        <title>Sequencing the genomes of 1000 actinobacteria strains.</title>
        <authorList>
            <person name="Klenk H.-P."/>
        </authorList>
    </citation>
    <scope>NUCLEOTIDE SEQUENCE [LARGE SCALE GENOMIC DNA]</scope>
    <source>
        <strain evidence="1 2">DSM 43814</strain>
    </source>
</reference>
<dbReference type="RefSeq" id="WP_179803081.1">
    <property type="nucleotide sequence ID" value="NZ_JACCCQ010000001.1"/>
</dbReference>
<protein>
    <submittedName>
        <fullName evidence="1">Uncharacterized protein</fullName>
    </submittedName>
</protein>
<dbReference type="Proteomes" id="UP000631553">
    <property type="component" value="Unassembled WGS sequence"/>
</dbReference>
<accession>A0ABX2RK52</accession>
<proteinExistence type="predicted"/>
<evidence type="ECO:0000313" key="2">
    <source>
        <dbReference type="Proteomes" id="UP000631553"/>
    </source>
</evidence>
<gene>
    <name evidence="1" type="ORF">HDA35_002713</name>
</gene>
<evidence type="ECO:0000313" key="1">
    <source>
        <dbReference type="EMBL" id="NYF56882.1"/>
    </source>
</evidence>
<name>A0ABX2RK52_9ACTN</name>
<dbReference type="EMBL" id="JACCCQ010000001">
    <property type="protein sequence ID" value="NYF56882.1"/>
    <property type="molecule type" value="Genomic_DNA"/>
</dbReference>
<organism evidence="1 2">
    <name type="scientific">Micromonospora purpureochromogenes</name>
    <dbReference type="NCBI Taxonomy" id="47872"/>
    <lineage>
        <taxon>Bacteria</taxon>
        <taxon>Bacillati</taxon>
        <taxon>Actinomycetota</taxon>
        <taxon>Actinomycetes</taxon>
        <taxon>Micromonosporales</taxon>
        <taxon>Micromonosporaceae</taxon>
        <taxon>Micromonospora</taxon>
    </lineage>
</organism>
<sequence>MTTGPHRFRVDQVFDLTARGGLVACGTMLDGTPVGGLSFVDELTGAPIRVIGVDFPTPTTQRTGQHLLVVSREDAALVRPGRVWAGQVVSGS</sequence>